<feature type="compositionally biased region" description="Basic and acidic residues" evidence="2">
    <location>
        <begin position="62"/>
        <end position="72"/>
    </location>
</feature>
<feature type="compositionally biased region" description="Basic and acidic residues" evidence="2">
    <location>
        <begin position="154"/>
        <end position="163"/>
    </location>
</feature>
<evidence type="ECO:0000256" key="2">
    <source>
        <dbReference type="SAM" id="MobiDB-lite"/>
    </source>
</evidence>
<feature type="coiled-coil region" evidence="1">
    <location>
        <begin position="12"/>
        <end position="39"/>
    </location>
</feature>
<organism evidence="3 4">
    <name type="scientific">Cytospora mali</name>
    <name type="common">Apple Valsa canker fungus</name>
    <name type="synonym">Valsa mali</name>
    <dbReference type="NCBI Taxonomy" id="578113"/>
    <lineage>
        <taxon>Eukaryota</taxon>
        <taxon>Fungi</taxon>
        <taxon>Dikarya</taxon>
        <taxon>Ascomycota</taxon>
        <taxon>Pezizomycotina</taxon>
        <taxon>Sordariomycetes</taxon>
        <taxon>Sordariomycetidae</taxon>
        <taxon>Diaporthales</taxon>
        <taxon>Cytosporaceae</taxon>
        <taxon>Cytospora</taxon>
    </lineage>
</organism>
<evidence type="ECO:0000313" key="4">
    <source>
        <dbReference type="Proteomes" id="UP000078559"/>
    </source>
</evidence>
<gene>
    <name evidence="3" type="ORF">VM1G_01022</name>
</gene>
<protein>
    <recommendedName>
        <fullName evidence="5">Regulator of chromosome condensation-like protein</fullName>
    </recommendedName>
</protein>
<feature type="region of interest" description="Disordered" evidence="2">
    <location>
        <begin position="46"/>
        <end position="99"/>
    </location>
</feature>
<feature type="region of interest" description="Disordered" evidence="2">
    <location>
        <begin position="438"/>
        <end position="486"/>
    </location>
</feature>
<dbReference type="OrthoDB" id="2351940at2759"/>
<dbReference type="EMBL" id="CM003098">
    <property type="protein sequence ID" value="KUI64654.1"/>
    <property type="molecule type" value="Genomic_DNA"/>
</dbReference>
<accession>A0A194VKH3</accession>
<proteinExistence type="predicted"/>
<evidence type="ECO:0008006" key="5">
    <source>
        <dbReference type="Google" id="ProtNLM"/>
    </source>
</evidence>
<dbReference type="Proteomes" id="UP000078559">
    <property type="component" value="Chromosome 1"/>
</dbReference>
<keyword evidence="4" id="KW-1185">Reference proteome</keyword>
<feature type="compositionally biased region" description="Polar residues" evidence="2">
    <location>
        <begin position="203"/>
        <end position="213"/>
    </location>
</feature>
<sequence length="574" mass="64686">MPPQGQRRLLDFSRAEVREEELERAVDRLVGERHRLLRERLLQRVVRESDLGESLPTSQERAPVETGHREAGARAPRASMSAQGNGGPPPDMSASQRDLQRRFSLEPAFRENATLPAYVLMPPLHHLTRRNFPMPAPGASSGRPSRPGRPGRPRPPERYRTSEYRPPNPASFEDLEDNLDDANSQLRALLDYTNATIVPPLNPSTHSHTVQQDQAEDSRRVKRRKLDSERTGSSLKGFRYGRFGQIEPGQLKMEIESCDGGIYSDERINPPENILRDDNSVYCTKRNRCNIVLRHQDATLFTLKEIVIRAPAHGFSSPVREGMVFVSMASDEVLARTAQYQVQYVPSPKSRDAVAERGSRMPILSVRQHEDGTTSSVTRSRQRRIHLNSRLDEAADHKIAVFPVDPLPFPVTIATDCSDAEEWSHSRIRREAPNRIGLLPFESDDSEEGENTFGSSWNEDIQFEDDDDDDDDDDSSSPPPTYRRTQDMTLAEAAEASQLATQEAVRAVGGELLAPHAKFFIEKGKNRCTIKFDPPVSGRYILLKMYHPSDNIDIQGVFAMGFAGPRYFPSVDMR</sequence>
<feature type="compositionally biased region" description="Acidic residues" evidence="2">
    <location>
        <begin position="461"/>
        <end position="475"/>
    </location>
</feature>
<name>A0A194VKH3_CYTMA</name>
<evidence type="ECO:0000256" key="1">
    <source>
        <dbReference type="SAM" id="Coils"/>
    </source>
</evidence>
<reference evidence="3" key="1">
    <citation type="submission" date="2014-12" db="EMBL/GenBank/DDBJ databases">
        <title>Genome Sequence of Valsa Canker Pathogens Uncovers a Specific Adaption of Colonization on Woody Bark.</title>
        <authorList>
            <person name="Yin Z."/>
            <person name="Liu H."/>
            <person name="Gao X."/>
            <person name="Li Z."/>
            <person name="Song N."/>
            <person name="Ke X."/>
            <person name="Dai Q."/>
            <person name="Wu Y."/>
            <person name="Sun Y."/>
            <person name="Xu J.-R."/>
            <person name="Kang Z.K."/>
            <person name="Wang L."/>
            <person name="Huang L."/>
        </authorList>
    </citation>
    <scope>NUCLEOTIDE SEQUENCE [LARGE SCALE GENOMIC DNA]</scope>
    <source>
        <strain evidence="3">03-8</strain>
    </source>
</reference>
<dbReference type="AlphaFoldDB" id="A0A194VKH3"/>
<feature type="region of interest" description="Disordered" evidence="2">
    <location>
        <begin position="130"/>
        <end position="176"/>
    </location>
</feature>
<feature type="region of interest" description="Disordered" evidence="2">
    <location>
        <begin position="197"/>
        <end position="231"/>
    </location>
</feature>
<evidence type="ECO:0000313" key="3">
    <source>
        <dbReference type="EMBL" id="KUI64654.1"/>
    </source>
</evidence>
<keyword evidence="1" id="KW-0175">Coiled coil</keyword>